<protein>
    <submittedName>
        <fullName evidence="1">Uncharacterized protein</fullName>
    </submittedName>
</protein>
<organism evidence="1">
    <name type="scientific">Rhizophora mucronata</name>
    <name type="common">Asiatic mangrove</name>
    <dbReference type="NCBI Taxonomy" id="61149"/>
    <lineage>
        <taxon>Eukaryota</taxon>
        <taxon>Viridiplantae</taxon>
        <taxon>Streptophyta</taxon>
        <taxon>Embryophyta</taxon>
        <taxon>Tracheophyta</taxon>
        <taxon>Spermatophyta</taxon>
        <taxon>Magnoliopsida</taxon>
        <taxon>eudicotyledons</taxon>
        <taxon>Gunneridae</taxon>
        <taxon>Pentapetalae</taxon>
        <taxon>rosids</taxon>
        <taxon>fabids</taxon>
        <taxon>Malpighiales</taxon>
        <taxon>Rhizophoraceae</taxon>
        <taxon>Rhizophora</taxon>
    </lineage>
</organism>
<evidence type="ECO:0000313" key="1">
    <source>
        <dbReference type="EMBL" id="MBX62227.1"/>
    </source>
</evidence>
<dbReference type="AlphaFoldDB" id="A0A2P2Q5G3"/>
<dbReference type="EMBL" id="GGEC01081743">
    <property type="protein sequence ID" value="MBX62227.1"/>
    <property type="molecule type" value="Transcribed_RNA"/>
</dbReference>
<sequence length="46" mass="5130">MPTGMPKSLPFRCFFTLLSWEDSVPDVCSLTELYLGMNCSDQAIKG</sequence>
<accession>A0A2P2Q5G3</accession>
<reference evidence="1" key="1">
    <citation type="submission" date="2018-02" db="EMBL/GenBank/DDBJ databases">
        <title>Rhizophora mucronata_Transcriptome.</title>
        <authorList>
            <person name="Meera S.P."/>
            <person name="Sreeshan A."/>
            <person name="Augustine A."/>
        </authorList>
    </citation>
    <scope>NUCLEOTIDE SEQUENCE</scope>
    <source>
        <tissue evidence="1">Leaf</tissue>
    </source>
</reference>
<name>A0A2P2Q5G3_RHIMU</name>
<proteinExistence type="predicted"/>